<feature type="transmembrane region" description="Helical" evidence="7">
    <location>
        <begin position="132"/>
        <end position="156"/>
    </location>
</feature>
<dbReference type="InterPro" id="IPR006369">
    <property type="entry name" value="Protohaem_IX_farnesylTrfase"/>
</dbReference>
<dbReference type="InterPro" id="IPR000537">
    <property type="entry name" value="UbiA_prenyltransferase"/>
</dbReference>
<reference evidence="8" key="2">
    <citation type="journal article" date="2014" name="ISME J.">
        <title>Microbial stratification in low pH oxic and suboxic macroscopic growths along an acid mine drainage.</title>
        <authorList>
            <person name="Mendez-Garcia C."/>
            <person name="Mesa V."/>
            <person name="Sprenger R.R."/>
            <person name="Richter M."/>
            <person name="Diez M.S."/>
            <person name="Solano J."/>
            <person name="Bargiela R."/>
            <person name="Golyshina O.V."/>
            <person name="Manteca A."/>
            <person name="Ramos J.L."/>
            <person name="Gallego J.R."/>
            <person name="Llorente I."/>
            <person name="Martins Dos Santos V.A."/>
            <person name="Jensen O.N."/>
            <person name="Pelaez A.I."/>
            <person name="Sanchez J."/>
            <person name="Ferrer M."/>
        </authorList>
    </citation>
    <scope>NUCLEOTIDE SEQUENCE</scope>
</reference>
<comment type="caution">
    <text evidence="8">The sequence shown here is derived from an EMBL/GenBank/DDBJ whole genome shotgun (WGS) entry which is preliminary data.</text>
</comment>
<evidence type="ECO:0000256" key="6">
    <source>
        <dbReference type="ARBA" id="ARBA00023136"/>
    </source>
</evidence>
<organism evidence="8">
    <name type="scientific">mine drainage metagenome</name>
    <dbReference type="NCBI Taxonomy" id="410659"/>
    <lineage>
        <taxon>unclassified sequences</taxon>
        <taxon>metagenomes</taxon>
        <taxon>ecological metagenomes</taxon>
    </lineage>
</organism>
<gene>
    <name evidence="8" type="ORF">B1B_18645</name>
</gene>
<dbReference type="GO" id="GO:0008495">
    <property type="term" value="F:protoheme IX farnesyltransferase activity"/>
    <property type="evidence" value="ECO:0007669"/>
    <property type="project" value="InterPro"/>
</dbReference>
<keyword evidence="6 7" id="KW-0472">Membrane</keyword>
<feature type="transmembrane region" description="Helical" evidence="7">
    <location>
        <begin position="12"/>
        <end position="33"/>
    </location>
</feature>
<keyword evidence="5" id="KW-0350">Heme biosynthesis</keyword>
<feature type="transmembrane region" description="Helical" evidence="7">
    <location>
        <begin position="62"/>
        <end position="82"/>
    </location>
</feature>
<evidence type="ECO:0000256" key="2">
    <source>
        <dbReference type="ARBA" id="ARBA00022679"/>
    </source>
</evidence>
<keyword evidence="4 7" id="KW-1133">Transmembrane helix</keyword>
<dbReference type="CDD" id="cd13957">
    <property type="entry name" value="PT_UbiA_Cox10"/>
    <property type="match status" value="1"/>
</dbReference>
<protein>
    <submittedName>
        <fullName evidence="8">Protoheme IX farnesyltransferase</fullName>
    </submittedName>
</protein>
<evidence type="ECO:0000256" key="7">
    <source>
        <dbReference type="SAM" id="Phobius"/>
    </source>
</evidence>
<dbReference type="GO" id="GO:0016020">
    <property type="term" value="C:membrane"/>
    <property type="evidence" value="ECO:0007669"/>
    <property type="project" value="UniProtKB-SubCell"/>
</dbReference>
<evidence type="ECO:0000256" key="1">
    <source>
        <dbReference type="ARBA" id="ARBA00004141"/>
    </source>
</evidence>
<accession>T0ZIM2</accession>
<keyword evidence="2 8" id="KW-0808">Transferase</keyword>
<feature type="transmembrane region" description="Helical" evidence="7">
    <location>
        <begin position="197"/>
        <end position="219"/>
    </location>
</feature>
<dbReference type="PANTHER" id="PTHR43448:SF2">
    <property type="entry name" value="PROTOHEME IX FARNESYLTRANSFERASE, MITOCHONDRIAL"/>
    <property type="match status" value="1"/>
</dbReference>
<comment type="subcellular location">
    <subcellularLocation>
        <location evidence="1">Membrane</location>
        <topology evidence="1">Multi-pass membrane protein</topology>
    </subcellularLocation>
</comment>
<feature type="transmembrane region" description="Helical" evidence="7">
    <location>
        <begin position="39"/>
        <end position="55"/>
    </location>
</feature>
<evidence type="ECO:0000313" key="8">
    <source>
        <dbReference type="EMBL" id="EQD29685.1"/>
    </source>
</evidence>
<feature type="transmembrane region" description="Helical" evidence="7">
    <location>
        <begin position="162"/>
        <end position="185"/>
    </location>
</feature>
<feature type="non-terminal residue" evidence="8">
    <location>
        <position position="1"/>
    </location>
</feature>
<dbReference type="InterPro" id="IPR044878">
    <property type="entry name" value="UbiA_sf"/>
</dbReference>
<keyword evidence="3 7" id="KW-0812">Transmembrane</keyword>
<reference evidence="8" key="1">
    <citation type="submission" date="2013-08" db="EMBL/GenBank/DDBJ databases">
        <authorList>
            <person name="Mendez C."/>
            <person name="Richter M."/>
            <person name="Ferrer M."/>
            <person name="Sanchez J."/>
        </authorList>
    </citation>
    <scope>NUCLEOTIDE SEQUENCE</scope>
</reference>
<dbReference type="GO" id="GO:0006783">
    <property type="term" value="P:heme biosynthetic process"/>
    <property type="evidence" value="ECO:0007669"/>
    <property type="project" value="UniProtKB-KW"/>
</dbReference>
<evidence type="ECO:0000256" key="3">
    <source>
        <dbReference type="ARBA" id="ARBA00022692"/>
    </source>
</evidence>
<proteinExistence type="predicted"/>
<evidence type="ECO:0000256" key="5">
    <source>
        <dbReference type="ARBA" id="ARBA00023133"/>
    </source>
</evidence>
<name>T0ZIM2_9ZZZZ</name>
<sequence>YREDIINPANRRTLAGIAMMFLLGSMLLSYILINFLTTLFIFLGFLSYFLLYTVILKRRTTWNIVIGGIAGSFPALAGWAAVSGNVSVTSLFIAFLVFMWTPTHFWSLASYRSEDYKNANIPMLPAVVGVKAGYRWILVNTVILIAFSLLPVFFTAFKFPSIFHVGIIYYVVAVIFDAYLIYRLIEIHSKQYAPAQFRSAFIFSNFYLLVLLISIWFVIL</sequence>
<dbReference type="Pfam" id="PF01040">
    <property type="entry name" value="UbiA"/>
    <property type="match status" value="1"/>
</dbReference>
<dbReference type="PANTHER" id="PTHR43448">
    <property type="entry name" value="PROTOHEME IX FARNESYLTRANSFERASE, MITOCHONDRIAL"/>
    <property type="match status" value="1"/>
</dbReference>
<dbReference type="Gene3D" id="1.10.357.140">
    <property type="entry name" value="UbiA prenyltransferase"/>
    <property type="match status" value="1"/>
</dbReference>
<dbReference type="EMBL" id="AUZY01012486">
    <property type="protein sequence ID" value="EQD29685.1"/>
    <property type="molecule type" value="Genomic_DNA"/>
</dbReference>
<dbReference type="AlphaFoldDB" id="T0ZIM2"/>
<evidence type="ECO:0000256" key="4">
    <source>
        <dbReference type="ARBA" id="ARBA00022989"/>
    </source>
</evidence>
<feature type="transmembrane region" description="Helical" evidence="7">
    <location>
        <begin position="88"/>
        <end position="111"/>
    </location>
</feature>